<name>A0ACC6P0D1_9BURK</name>
<dbReference type="EMBL" id="JAWDIE010000005">
    <property type="protein sequence ID" value="MEJ7137645.1"/>
    <property type="molecule type" value="Genomic_DNA"/>
</dbReference>
<sequence>MAVFTTVTVPDAQTLSTRLGLGEVTALQGIAGGIENTNYFLSTTQGDWVLTLFERLNHAQLPFYLELMRHLAHHGVVVPDPQPDADGALVHSLCGKPAAVVTRLQGRSELAPQVAHCQQLGLQLAHMHLASRGFALHQPNLRGLSWWAPTVAEVTPLLQAAGENDMAALLADELAWLSQMYASSDAAALPQGAVHCDLFRDNAMFVQASDGPRLSGFFDFYFAGVDALMFDLAVCINDWCIDLATGELDGERLDALVSHYQMVRPLDAVELRLLPALLRAAAFRFWLSRLWDWHLPREASVLKPHDPRHFERIVRLRRAQMDAVAERLAAAVAQEA</sequence>
<protein>
    <submittedName>
        <fullName evidence="1">Homoserine kinase</fullName>
        <ecNumber evidence="1">2.7.1.39</ecNumber>
    </submittedName>
</protein>
<dbReference type="EC" id="2.7.1.39" evidence="1"/>
<keyword evidence="1" id="KW-0808">Transferase</keyword>
<gene>
    <name evidence="1" type="ORF">RV045_04260</name>
</gene>
<accession>A0ACC6P0D1</accession>
<evidence type="ECO:0000313" key="2">
    <source>
        <dbReference type="Proteomes" id="UP001364695"/>
    </source>
</evidence>
<comment type="caution">
    <text evidence="1">The sequence shown here is derived from an EMBL/GenBank/DDBJ whole genome shotgun (WGS) entry which is preliminary data.</text>
</comment>
<proteinExistence type="predicted"/>
<organism evidence="1 2">
    <name type="scientific">Amphibiibacter pelophylacis</name>
    <dbReference type="NCBI Taxonomy" id="1799477"/>
    <lineage>
        <taxon>Bacteria</taxon>
        <taxon>Pseudomonadati</taxon>
        <taxon>Pseudomonadota</taxon>
        <taxon>Betaproteobacteria</taxon>
        <taxon>Burkholderiales</taxon>
        <taxon>Sphaerotilaceae</taxon>
        <taxon>Amphibiibacter</taxon>
    </lineage>
</organism>
<evidence type="ECO:0000313" key="1">
    <source>
        <dbReference type="EMBL" id="MEJ7137645.1"/>
    </source>
</evidence>
<dbReference type="Proteomes" id="UP001364695">
    <property type="component" value="Unassembled WGS sequence"/>
</dbReference>
<keyword evidence="1" id="KW-0418">Kinase</keyword>
<keyword evidence="2" id="KW-1185">Reference proteome</keyword>
<reference evidence="1" key="1">
    <citation type="submission" date="2023-10" db="EMBL/GenBank/DDBJ databases">
        <title>Amphibacter perezi, gen. nov., sp. nov. a novel taxa of the family Comamonadaceae, class Betaproteobacteria isolated from the skin microbiota of Pelophylax perezi from different populations.</title>
        <authorList>
            <person name="Costa S."/>
            <person name="Proenca D.N."/>
            <person name="Lopes I."/>
            <person name="Morais P.V."/>
        </authorList>
    </citation>
    <scope>NUCLEOTIDE SEQUENCE</scope>
    <source>
        <strain evidence="1">SL12-8</strain>
    </source>
</reference>